<feature type="region of interest" description="Disordered" evidence="1">
    <location>
        <begin position="49"/>
        <end position="68"/>
    </location>
</feature>
<feature type="domain" description="C2H2-type" evidence="2">
    <location>
        <begin position="175"/>
        <end position="197"/>
    </location>
</feature>
<dbReference type="InterPro" id="IPR013087">
    <property type="entry name" value="Znf_C2H2_type"/>
</dbReference>
<dbReference type="SMART" id="SM00355">
    <property type="entry name" value="ZnF_C2H2"/>
    <property type="match status" value="4"/>
</dbReference>
<dbReference type="EMBL" id="BTGU01000050">
    <property type="protein sequence ID" value="GMN54228.1"/>
    <property type="molecule type" value="Genomic_DNA"/>
</dbReference>
<name>A0AA88AG12_FICCA</name>
<accession>A0AA88AG12</accession>
<comment type="caution">
    <text evidence="3">The sequence shown here is derived from an EMBL/GenBank/DDBJ whole genome shotgun (WGS) entry which is preliminary data.</text>
</comment>
<proteinExistence type="predicted"/>
<protein>
    <recommendedName>
        <fullName evidence="2">C2H2-type domain-containing protein</fullName>
    </recommendedName>
</protein>
<feature type="compositionally biased region" description="Low complexity" evidence="1">
    <location>
        <begin position="49"/>
        <end position="58"/>
    </location>
</feature>
<dbReference type="AlphaFoldDB" id="A0AA88AG12"/>
<dbReference type="SMART" id="SM00451">
    <property type="entry name" value="ZnF_U1"/>
    <property type="match status" value="4"/>
</dbReference>
<gene>
    <name evidence="3" type="ORF">TIFTF001_023359</name>
</gene>
<feature type="domain" description="C2H2-type" evidence="2">
    <location>
        <begin position="100"/>
        <end position="122"/>
    </location>
</feature>
<dbReference type="GO" id="GO:0003676">
    <property type="term" value="F:nucleic acid binding"/>
    <property type="evidence" value="ECO:0007669"/>
    <property type="project" value="InterPro"/>
</dbReference>
<dbReference type="Gene3D" id="3.30.160.60">
    <property type="entry name" value="Classic Zinc Finger"/>
    <property type="match status" value="4"/>
</dbReference>
<keyword evidence="4" id="KW-1185">Reference proteome</keyword>
<sequence>MADKWDGDPIMSVELAIQREIAYRTILASQLKPDDDFLKHLIPLQVQSSSPSSSKIISGTKRKEPASSSILQTLPVIENHQSFHGNPMTEIAPTDHRLHCLLCNLVFSSDFNLEQHLSGQKHQAKLRELLEHPSPSNIFSGTKRIEPASVLQTQTLPMLEKHPFESAQTYHRLHCKLCNVVCSSDFNLEQHMKGQKHQGKLQELANGQRRWCEVCKIPCMNEELLKMHLEGRKHKARLLELNLSAAKGEGEIPPERRNLYCKLCQVWCIDECSFKQHLEGKKHKLLLVENFSQDREASTAKNPPWNYRRNR</sequence>
<evidence type="ECO:0000256" key="1">
    <source>
        <dbReference type="SAM" id="MobiDB-lite"/>
    </source>
</evidence>
<evidence type="ECO:0000313" key="3">
    <source>
        <dbReference type="EMBL" id="GMN54228.1"/>
    </source>
</evidence>
<dbReference type="Proteomes" id="UP001187192">
    <property type="component" value="Unassembled WGS sequence"/>
</dbReference>
<dbReference type="Pfam" id="PF12874">
    <property type="entry name" value="zf-met"/>
    <property type="match status" value="4"/>
</dbReference>
<dbReference type="PROSITE" id="PS00028">
    <property type="entry name" value="ZINC_FINGER_C2H2_1"/>
    <property type="match status" value="2"/>
</dbReference>
<dbReference type="PANTHER" id="PTHR47487:SF8">
    <property type="entry name" value="OS08G0270900 PROTEIN"/>
    <property type="match status" value="1"/>
</dbReference>
<organism evidence="3 4">
    <name type="scientific">Ficus carica</name>
    <name type="common">Common fig</name>
    <dbReference type="NCBI Taxonomy" id="3494"/>
    <lineage>
        <taxon>Eukaryota</taxon>
        <taxon>Viridiplantae</taxon>
        <taxon>Streptophyta</taxon>
        <taxon>Embryophyta</taxon>
        <taxon>Tracheophyta</taxon>
        <taxon>Spermatophyta</taxon>
        <taxon>Magnoliopsida</taxon>
        <taxon>eudicotyledons</taxon>
        <taxon>Gunneridae</taxon>
        <taxon>Pentapetalae</taxon>
        <taxon>rosids</taxon>
        <taxon>fabids</taxon>
        <taxon>Rosales</taxon>
        <taxon>Moraceae</taxon>
        <taxon>Ficeae</taxon>
        <taxon>Ficus</taxon>
    </lineage>
</organism>
<dbReference type="SUPFAM" id="SSF57667">
    <property type="entry name" value="beta-beta-alpha zinc fingers"/>
    <property type="match status" value="4"/>
</dbReference>
<dbReference type="GO" id="GO:0008270">
    <property type="term" value="F:zinc ion binding"/>
    <property type="evidence" value="ECO:0007669"/>
    <property type="project" value="InterPro"/>
</dbReference>
<dbReference type="PANTHER" id="PTHR47487">
    <property type="entry name" value="OS06G0651300 PROTEIN-RELATED"/>
    <property type="match status" value="1"/>
</dbReference>
<evidence type="ECO:0000313" key="4">
    <source>
        <dbReference type="Proteomes" id="UP001187192"/>
    </source>
</evidence>
<reference evidence="3" key="1">
    <citation type="submission" date="2023-07" db="EMBL/GenBank/DDBJ databases">
        <title>draft genome sequence of fig (Ficus carica).</title>
        <authorList>
            <person name="Takahashi T."/>
            <person name="Nishimura K."/>
        </authorList>
    </citation>
    <scope>NUCLEOTIDE SEQUENCE</scope>
</reference>
<evidence type="ECO:0000259" key="2">
    <source>
        <dbReference type="PROSITE" id="PS00028"/>
    </source>
</evidence>
<dbReference type="InterPro" id="IPR036236">
    <property type="entry name" value="Znf_C2H2_sf"/>
</dbReference>
<dbReference type="InterPro" id="IPR003604">
    <property type="entry name" value="Matrin/U1-like-C_Znf_C2H2"/>
</dbReference>